<reference evidence="5 6" key="1">
    <citation type="submission" date="2018-08" db="EMBL/GenBank/DDBJ databases">
        <title>Pallidiluteibacterium maritimus gen. nov., sp. nov., isolated from coastal sediment.</title>
        <authorList>
            <person name="Zhou L.Y."/>
        </authorList>
    </citation>
    <scope>NUCLEOTIDE SEQUENCE [LARGE SCALE GENOMIC DNA]</scope>
    <source>
        <strain evidence="5 6">XSD2</strain>
    </source>
</reference>
<keyword evidence="2 3" id="KW-0067">ATP-binding</keyword>
<dbReference type="SUPFAM" id="SSF52980">
    <property type="entry name" value="Restriction endonuclease-like"/>
    <property type="match status" value="1"/>
</dbReference>
<dbReference type="InterPro" id="IPR054374">
    <property type="entry name" value="AF1548-like_C"/>
</dbReference>
<name>A0A399T5S1_9BACT</name>
<dbReference type="CDD" id="cd22308">
    <property type="entry name" value="Af1548-like"/>
    <property type="match status" value="1"/>
</dbReference>
<dbReference type="RefSeq" id="WP_119436819.1">
    <property type="nucleotide sequence ID" value="NZ_QWGR01000002.1"/>
</dbReference>
<dbReference type="Pfam" id="PF03477">
    <property type="entry name" value="ATP-cone"/>
    <property type="match status" value="1"/>
</dbReference>
<dbReference type="GO" id="GO:0009307">
    <property type="term" value="P:DNA restriction-modification system"/>
    <property type="evidence" value="ECO:0007669"/>
    <property type="project" value="InterPro"/>
</dbReference>
<dbReference type="AlphaFoldDB" id="A0A399T5S1"/>
<evidence type="ECO:0000259" key="4">
    <source>
        <dbReference type="PROSITE" id="PS51161"/>
    </source>
</evidence>
<dbReference type="Proteomes" id="UP000265926">
    <property type="component" value="Unassembled WGS sequence"/>
</dbReference>
<protein>
    <submittedName>
        <fullName evidence="5">ATPase</fullName>
    </submittedName>
</protein>
<dbReference type="GO" id="GO:0003677">
    <property type="term" value="F:DNA binding"/>
    <property type="evidence" value="ECO:0007669"/>
    <property type="project" value="InterPro"/>
</dbReference>
<proteinExistence type="predicted"/>
<dbReference type="InterPro" id="IPR011856">
    <property type="entry name" value="tRNA_endonuc-like_dom_sf"/>
</dbReference>
<sequence>MNLHVTKGNGEKVLFDAGKLKQALQSSGAGKQEQEHIVRLVRDELYDGIPTRKIYQLAFSLLKKESYKMAGRYRLKNAIMELGPTGFPFEKFVGRVLETMGYQVETGVIVKGKCVQHEVDVVARKNGEMLMIECKFHSDSLTKSGVQVPLYIHSRFLDVKAAWEKQYGTDLQYHGGVVTNTRFSEDATSYGTCVGLFMVSWDFPEGEGLKQYIDKSGLHPLTSLISLSKAQKQQLLEKGIVLCSELNNQPDLLREMGLPEKQINRILREAQNLIAK</sequence>
<evidence type="ECO:0000313" key="6">
    <source>
        <dbReference type="Proteomes" id="UP000265926"/>
    </source>
</evidence>
<accession>A0A399T5S1</accession>
<dbReference type="InterPro" id="IPR007560">
    <property type="entry name" value="Restrct_endonuc_IV_Mrr"/>
</dbReference>
<dbReference type="EMBL" id="QWGR01000002">
    <property type="protein sequence ID" value="RIJ50132.1"/>
    <property type="molecule type" value="Genomic_DNA"/>
</dbReference>
<evidence type="ECO:0000256" key="3">
    <source>
        <dbReference type="PROSITE-ProRule" id="PRU00492"/>
    </source>
</evidence>
<comment type="caution">
    <text evidence="5">The sequence shown here is derived from an EMBL/GenBank/DDBJ whole genome shotgun (WGS) entry which is preliminary data.</text>
</comment>
<evidence type="ECO:0000256" key="1">
    <source>
        <dbReference type="ARBA" id="ARBA00022741"/>
    </source>
</evidence>
<dbReference type="Pfam" id="PF04471">
    <property type="entry name" value="Mrr_cat"/>
    <property type="match status" value="1"/>
</dbReference>
<dbReference type="InterPro" id="IPR011335">
    <property type="entry name" value="Restrct_endonuc-II-like"/>
</dbReference>
<dbReference type="Gene3D" id="3.40.1350.10">
    <property type="match status" value="1"/>
</dbReference>
<dbReference type="Pfam" id="PF22357">
    <property type="entry name" value="AF1548-like_C"/>
    <property type="match status" value="1"/>
</dbReference>
<organism evidence="5 6">
    <name type="scientific">Maribellus luteus</name>
    <dbReference type="NCBI Taxonomy" id="2305463"/>
    <lineage>
        <taxon>Bacteria</taxon>
        <taxon>Pseudomonadati</taxon>
        <taxon>Bacteroidota</taxon>
        <taxon>Bacteroidia</taxon>
        <taxon>Marinilabiliales</taxon>
        <taxon>Prolixibacteraceae</taxon>
        <taxon>Maribellus</taxon>
    </lineage>
</organism>
<dbReference type="PROSITE" id="PS51161">
    <property type="entry name" value="ATP_CONE"/>
    <property type="match status" value="1"/>
</dbReference>
<feature type="domain" description="ATP-cone" evidence="4">
    <location>
        <begin position="3"/>
        <end position="84"/>
    </location>
</feature>
<gene>
    <name evidence="5" type="ORF">D1614_05135</name>
</gene>
<dbReference type="Gene3D" id="1.10.150.20">
    <property type="entry name" value="5' to 3' exonuclease, C-terminal subdomain"/>
    <property type="match status" value="1"/>
</dbReference>
<keyword evidence="6" id="KW-1185">Reference proteome</keyword>
<dbReference type="OrthoDB" id="320396at2"/>
<evidence type="ECO:0000313" key="5">
    <source>
        <dbReference type="EMBL" id="RIJ50132.1"/>
    </source>
</evidence>
<keyword evidence="1 3" id="KW-0547">Nucleotide-binding</keyword>
<dbReference type="InterPro" id="IPR005144">
    <property type="entry name" value="ATP-cone_dom"/>
</dbReference>
<dbReference type="GO" id="GO:0005524">
    <property type="term" value="F:ATP binding"/>
    <property type="evidence" value="ECO:0007669"/>
    <property type="project" value="UniProtKB-UniRule"/>
</dbReference>
<evidence type="ECO:0000256" key="2">
    <source>
        <dbReference type="ARBA" id="ARBA00022840"/>
    </source>
</evidence>
<dbReference type="GO" id="GO:0004519">
    <property type="term" value="F:endonuclease activity"/>
    <property type="evidence" value="ECO:0007669"/>
    <property type="project" value="InterPro"/>
</dbReference>